<feature type="region of interest" description="Disordered" evidence="1">
    <location>
        <begin position="1"/>
        <end position="51"/>
    </location>
</feature>
<organism evidence="2 3">
    <name type="scientific">Dictyobacter aurantiacus</name>
    <dbReference type="NCBI Taxonomy" id="1936993"/>
    <lineage>
        <taxon>Bacteria</taxon>
        <taxon>Bacillati</taxon>
        <taxon>Chloroflexota</taxon>
        <taxon>Ktedonobacteria</taxon>
        <taxon>Ktedonobacterales</taxon>
        <taxon>Dictyobacteraceae</taxon>
        <taxon>Dictyobacter</taxon>
    </lineage>
</organism>
<protein>
    <submittedName>
        <fullName evidence="2">Uncharacterized protein</fullName>
    </submittedName>
</protein>
<comment type="caution">
    <text evidence="2">The sequence shown here is derived from an EMBL/GenBank/DDBJ whole genome shotgun (WGS) entry which is preliminary data.</text>
</comment>
<name>A0A401ZFN4_9CHLR</name>
<reference evidence="3" key="1">
    <citation type="submission" date="2018-12" db="EMBL/GenBank/DDBJ databases">
        <title>Tengunoibacter tsumagoiensis gen. nov., sp. nov., Dictyobacter kobayashii sp. nov., D. alpinus sp. nov., and D. joshuensis sp. nov. and description of Dictyobacteraceae fam. nov. within the order Ktedonobacterales isolated from Tengu-no-mugimeshi.</title>
        <authorList>
            <person name="Wang C.M."/>
            <person name="Zheng Y."/>
            <person name="Sakai Y."/>
            <person name="Toyoda A."/>
            <person name="Minakuchi Y."/>
            <person name="Abe K."/>
            <person name="Yokota A."/>
            <person name="Yabe S."/>
        </authorList>
    </citation>
    <scope>NUCLEOTIDE SEQUENCE [LARGE SCALE GENOMIC DNA]</scope>
    <source>
        <strain evidence="3">S-27</strain>
    </source>
</reference>
<evidence type="ECO:0000256" key="1">
    <source>
        <dbReference type="SAM" id="MobiDB-lite"/>
    </source>
</evidence>
<evidence type="ECO:0000313" key="3">
    <source>
        <dbReference type="Proteomes" id="UP000287224"/>
    </source>
</evidence>
<dbReference type="Proteomes" id="UP000287224">
    <property type="component" value="Unassembled WGS sequence"/>
</dbReference>
<sequence length="51" mass="5123">MGFRGNAPGPHTRPSGGRGEGGGGTAPTPPVKGLPPLASPLYKEKRGSRGR</sequence>
<accession>A0A401ZFN4</accession>
<keyword evidence="3" id="KW-1185">Reference proteome</keyword>
<dbReference type="AlphaFoldDB" id="A0A401ZFN4"/>
<dbReference type="EMBL" id="BIFQ01000001">
    <property type="protein sequence ID" value="GCE05700.1"/>
    <property type="molecule type" value="Genomic_DNA"/>
</dbReference>
<evidence type="ECO:0000313" key="2">
    <source>
        <dbReference type="EMBL" id="GCE05700.1"/>
    </source>
</evidence>
<feature type="compositionally biased region" description="Basic and acidic residues" evidence="1">
    <location>
        <begin position="42"/>
        <end position="51"/>
    </location>
</feature>
<proteinExistence type="predicted"/>
<feature type="compositionally biased region" description="Gly residues" evidence="1">
    <location>
        <begin position="16"/>
        <end position="25"/>
    </location>
</feature>
<gene>
    <name evidence="2" type="ORF">KDAU_30290</name>
</gene>